<dbReference type="SMART" id="SM00194">
    <property type="entry name" value="PTPc"/>
    <property type="match status" value="1"/>
</dbReference>
<dbReference type="PROSITE" id="PS50056">
    <property type="entry name" value="TYR_PHOSPHATASE_2"/>
    <property type="match status" value="1"/>
</dbReference>
<dbReference type="OMA" id="EKCYPYY"/>
<dbReference type="InterPro" id="IPR016130">
    <property type="entry name" value="Tyr_Pase_AS"/>
</dbReference>
<dbReference type="Proteomes" id="UP000002035">
    <property type="component" value="Unassembled WGS sequence"/>
</dbReference>
<dbReference type="PROSITE" id="PS50055">
    <property type="entry name" value="TYR_PHOSPHATASE_PTP"/>
    <property type="match status" value="1"/>
</dbReference>
<feature type="domain" description="Tyrosine-protein phosphatase" evidence="3">
    <location>
        <begin position="54"/>
        <end position="356"/>
    </location>
</feature>
<dbReference type="eggNOG" id="KOG0789">
    <property type="taxonomic scope" value="Eukaryota"/>
</dbReference>
<feature type="compositionally biased region" description="Basic and acidic residues" evidence="2">
    <location>
        <begin position="408"/>
        <end position="418"/>
    </location>
</feature>
<keyword evidence="6" id="KW-1185">Reference proteome</keyword>
<dbReference type="InterPro" id="IPR029021">
    <property type="entry name" value="Prot-tyrosine_phosphatase-like"/>
</dbReference>
<evidence type="ECO:0000313" key="6">
    <source>
        <dbReference type="Proteomes" id="UP000002035"/>
    </source>
</evidence>
<dbReference type="CDD" id="cd18533">
    <property type="entry name" value="PTP_fungal"/>
    <property type="match status" value="1"/>
</dbReference>
<organism evidence="5 6">
    <name type="scientific">Arthroderma otae (strain ATCC MYA-4605 / CBS 113480)</name>
    <name type="common">Microsporum canis</name>
    <dbReference type="NCBI Taxonomy" id="554155"/>
    <lineage>
        <taxon>Eukaryota</taxon>
        <taxon>Fungi</taxon>
        <taxon>Dikarya</taxon>
        <taxon>Ascomycota</taxon>
        <taxon>Pezizomycotina</taxon>
        <taxon>Eurotiomycetes</taxon>
        <taxon>Eurotiomycetidae</taxon>
        <taxon>Onygenales</taxon>
        <taxon>Arthrodermataceae</taxon>
        <taxon>Microsporum</taxon>
    </lineage>
</organism>
<dbReference type="PRINTS" id="PR00700">
    <property type="entry name" value="PRTYPHPHTASE"/>
</dbReference>
<dbReference type="STRING" id="554155.C5FDE1"/>
<proteinExistence type="inferred from homology"/>
<sequence>MAEVNLSASLSKRSRSTDSRVSAGQCSDASDADGKSVHGKPAIPSYLTQPAKYVRDKFSELEWMERHRRAAGALSQDPSHKWTLDTSPQVKARNRYGDVQAWENCRVHLKVPDGECDFINASPIVLKDPETDGEYKYIASQGPKRDRLADFWNMIYHEAGEVAVLVMLTQTVESGKEKCAQYFPQDMENPIFEFSSPSGVAQDSENPPAAHFSGSVTLLNTSYDESIRSNVSELELRVGSSTKTVWHFLFAGWSDYGTPEGPDRDALLNLMTATAEKAKSFSNPRIVHCSAGVGRTGTFIALDHLLRQLRSGQLLNTNDKSADVIFNTVNRLREQRMLMVYNAFQYQFIYDVLKEQTQIKLGIEAAPIEPRPQKIAKPDDGMFKPELVALSPADISTADEPEDEEVEGKDKADKKNDNNDDNDGDDEEENDDGDDEEDDEDDDEDDEDDDEEV</sequence>
<feature type="compositionally biased region" description="Polar residues" evidence="2">
    <location>
        <begin position="1"/>
        <end position="11"/>
    </location>
</feature>
<dbReference type="InterPro" id="IPR000387">
    <property type="entry name" value="Tyr_Pase_dom"/>
</dbReference>
<dbReference type="RefSeq" id="XP_002850699.1">
    <property type="nucleotide sequence ID" value="XM_002850653.1"/>
</dbReference>
<reference evidence="6" key="1">
    <citation type="journal article" date="2012" name="MBio">
        <title>Comparative genome analysis of Trichophyton rubrum and related dermatophytes reveals candidate genes involved in infection.</title>
        <authorList>
            <person name="Martinez D.A."/>
            <person name="Oliver B.G."/>
            <person name="Graeser Y."/>
            <person name="Goldberg J.M."/>
            <person name="Li W."/>
            <person name="Martinez-Rossi N.M."/>
            <person name="Monod M."/>
            <person name="Shelest E."/>
            <person name="Barton R.C."/>
            <person name="Birch E."/>
            <person name="Brakhage A.A."/>
            <person name="Chen Z."/>
            <person name="Gurr S.J."/>
            <person name="Heiman D."/>
            <person name="Heitman J."/>
            <person name="Kosti I."/>
            <person name="Rossi A."/>
            <person name="Saif S."/>
            <person name="Samalova M."/>
            <person name="Saunders C.W."/>
            <person name="Shea T."/>
            <person name="Summerbell R.C."/>
            <person name="Xu J."/>
            <person name="Young S."/>
            <person name="Zeng Q."/>
            <person name="Birren B.W."/>
            <person name="Cuomo C.A."/>
            <person name="White T.C."/>
        </authorList>
    </citation>
    <scope>NUCLEOTIDE SEQUENCE [LARGE SCALE GENOMIC DNA]</scope>
    <source>
        <strain evidence="6">ATCC MYA-4605 / CBS 113480</strain>
    </source>
</reference>
<dbReference type="GeneID" id="9226629"/>
<gene>
    <name evidence="5" type="ORF">MCYG_00803</name>
</gene>
<feature type="region of interest" description="Disordered" evidence="2">
    <location>
        <begin position="387"/>
        <end position="453"/>
    </location>
</feature>
<protein>
    <submittedName>
        <fullName evidence="5">Protein-tyrosine phosphatase 2</fullName>
    </submittedName>
</protein>
<dbReference type="SMART" id="SM00404">
    <property type="entry name" value="PTPc_motif"/>
    <property type="match status" value="1"/>
</dbReference>
<dbReference type="InterPro" id="IPR000242">
    <property type="entry name" value="PTP_cat"/>
</dbReference>
<feature type="domain" description="Tyrosine specific protein phosphatases" evidence="4">
    <location>
        <begin position="265"/>
        <end position="347"/>
    </location>
</feature>
<feature type="compositionally biased region" description="Acidic residues" evidence="2">
    <location>
        <begin position="419"/>
        <end position="453"/>
    </location>
</feature>
<evidence type="ECO:0000256" key="2">
    <source>
        <dbReference type="SAM" id="MobiDB-lite"/>
    </source>
</evidence>
<dbReference type="InterPro" id="IPR016024">
    <property type="entry name" value="ARM-type_fold"/>
</dbReference>
<name>C5FDE1_ARTOC</name>
<feature type="region of interest" description="Disordered" evidence="2">
    <location>
        <begin position="1"/>
        <end position="43"/>
    </location>
</feature>
<dbReference type="SUPFAM" id="SSF48371">
    <property type="entry name" value="ARM repeat"/>
    <property type="match status" value="1"/>
</dbReference>
<dbReference type="AlphaFoldDB" id="C5FDE1"/>
<dbReference type="OrthoDB" id="10253954at2759"/>
<dbReference type="InterPro" id="IPR003595">
    <property type="entry name" value="Tyr_Pase_cat"/>
</dbReference>
<dbReference type="VEuPathDB" id="FungiDB:MCYG_00803"/>
<evidence type="ECO:0000256" key="1">
    <source>
        <dbReference type="ARBA" id="ARBA00009649"/>
    </source>
</evidence>
<evidence type="ECO:0000259" key="4">
    <source>
        <dbReference type="PROSITE" id="PS50056"/>
    </source>
</evidence>
<dbReference type="Gene3D" id="3.90.190.10">
    <property type="entry name" value="Protein tyrosine phosphatase superfamily"/>
    <property type="match status" value="1"/>
</dbReference>
<dbReference type="Pfam" id="PF00102">
    <property type="entry name" value="Y_phosphatase"/>
    <property type="match status" value="1"/>
</dbReference>
<dbReference type="InterPro" id="IPR050348">
    <property type="entry name" value="Protein-Tyr_Phosphatase"/>
</dbReference>
<dbReference type="GO" id="GO:0004725">
    <property type="term" value="F:protein tyrosine phosphatase activity"/>
    <property type="evidence" value="ECO:0007669"/>
    <property type="project" value="InterPro"/>
</dbReference>
<dbReference type="PANTHER" id="PTHR19134">
    <property type="entry name" value="RECEPTOR-TYPE TYROSINE-PROTEIN PHOSPHATASE"/>
    <property type="match status" value="1"/>
</dbReference>
<evidence type="ECO:0000313" key="5">
    <source>
        <dbReference type="EMBL" id="EEQ27915.1"/>
    </source>
</evidence>
<comment type="similarity">
    <text evidence="1">Belongs to the protein-tyrosine phosphatase family. Non-receptor class subfamily.</text>
</comment>
<dbReference type="PANTHER" id="PTHR19134:SF449">
    <property type="entry name" value="TYROSINE-PROTEIN PHOSPHATASE 1"/>
    <property type="match status" value="1"/>
</dbReference>
<dbReference type="SUPFAM" id="SSF52799">
    <property type="entry name" value="(Phosphotyrosine protein) phosphatases II"/>
    <property type="match status" value="1"/>
</dbReference>
<accession>C5FDE1</accession>
<feature type="compositionally biased region" description="Polar residues" evidence="2">
    <location>
        <begin position="19"/>
        <end position="28"/>
    </location>
</feature>
<evidence type="ECO:0000259" key="3">
    <source>
        <dbReference type="PROSITE" id="PS50055"/>
    </source>
</evidence>
<dbReference type="EMBL" id="DS995701">
    <property type="protein sequence ID" value="EEQ27915.1"/>
    <property type="molecule type" value="Genomic_DNA"/>
</dbReference>
<dbReference type="HOGENOM" id="CLU_001645_9_12_1"/>
<feature type="compositionally biased region" description="Acidic residues" evidence="2">
    <location>
        <begin position="397"/>
        <end position="407"/>
    </location>
</feature>
<dbReference type="PROSITE" id="PS00383">
    <property type="entry name" value="TYR_PHOSPHATASE_1"/>
    <property type="match status" value="1"/>
</dbReference>